<accession>A0ABT2EMA8</accession>
<sequence length="311" mass="35006">MEYRRLGRTGVWVSEIAFGCAHLGSKPADESEAIKLVHRALDLGINFIDTANIYVGGRSEEILGKALKGVRHQVVLATKVRGRMGEGRNDEGLSRYHIFRQVEASLRRLQTEYIDLYQVHWWDPNTPLDETLRALDDLVRQGKVLYVGCSNFSAWQLCKSLWLSDKNGWARFETNQVRYSLLDRSIELELLPLCESEGVGILAYSPMGGGFLAKDPIPNSPPVVWARAHRDRKSETVTQREKRIWQTVKQIAQKYGRPLSHIALAWVLRLPVVSSAIIGASNIQQLEENAAASGFKLADEDIALLNEQSEV</sequence>
<keyword evidence="4" id="KW-1185">Reference proteome</keyword>
<protein>
    <submittedName>
        <fullName evidence="3">Aryl-alcohol dehydrogenase-like predicted oxidoreductase</fullName>
    </submittedName>
</protein>
<dbReference type="PRINTS" id="PR00069">
    <property type="entry name" value="ALDKETRDTASE"/>
</dbReference>
<dbReference type="InterPro" id="IPR050523">
    <property type="entry name" value="AKR_Detox_Biosynth"/>
</dbReference>
<dbReference type="SUPFAM" id="SSF51430">
    <property type="entry name" value="NAD(P)-linked oxidoreductase"/>
    <property type="match status" value="1"/>
</dbReference>
<dbReference type="PANTHER" id="PTHR43364">
    <property type="entry name" value="NADH-SPECIFIC METHYLGLYOXAL REDUCTASE-RELATED"/>
    <property type="match status" value="1"/>
</dbReference>
<dbReference type="InterPro" id="IPR023210">
    <property type="entry name" value="NADP_OxRdtase_dom"/>
</dbReference>
<proteinExistence type="predicted"/>
<keyword evidence="1" id="KW-0560">Oxidoreductase</keyword>
<dbReference type="Proteomes" id="UP001204798">
    <property type="component" value="Unassembled WGS sequence"/>
</dbReference>
<dbReference type="CDD" id="cd19091">
    <property type="entry name" value="AKR_PsAKR"/>
    <property type="match status" value="1"/>
</dbReference>
<dbReference type="InterPro" id="IPR020471">
    <property type="entry name" value="AKR"/>
</dbReference>
<dbReference type="Gene3D" id="3.20.20.100">
    <property type="entry name" value="NADP-dependent oxidoreductase domain"/>
    <property type="match status" value="1"/>
</dbReference>
<evidence type="ECO:0000256" key="1">
    <source>
        <dbReference type="ARBA" id="ARBA00023002"/>
    </source>
</evidence>
<reference evidence="3 4" key="1">
    <citation type="submission" date="2022-08" db="EMBL/GenBank/DDBJ databases">
        <title>Bacterial and archaeal communities from various locations to study Microbial Dark Matter (Phase II).</title>
        <authorList>
            <person name="Stepanauskas R."/>
        </authorList>
    </citation>
    <scope>NUCLEOTIDE SEQUENCE [LARGE SCALE GENOMIC DNA]</scope>
    <source>
        <strain evidence="3 4">PD1</strain>
    </source>
</reference>
<dbReference type="EMBL" id="JANUCP010000002">
    <property type="protein sequence ID" value="MCS3919084.1"/>
    <property type="molecule type" value="Genomic_DNA"/>
</dbReference>
<comment type="caution">
    <text evidence="3">The sequence shown here is derived from an EMBL/GenBank/DDBJ whole genome shotgun (WGS) entry which is preliminary data.</text>
</comment>
<dbReference type="PANTHER" id="PTHR43364:SF4">
    <property type="entry name" value="NAD(P)-LINKED OXIDOREDUCTASE SUPERFAMILY PROTEIN"/>
    <property type="match status" value="1"/>
</dbReference>
<feature type="domain" description="NADP-dependent oxidoreductase" evidence="2">
    <location>
        <begin position="15"/>
        <end position="307"/>
    </location>
</feature>
<organism evidence="3 4">
    <name type="scientific">Candidatus Fervidibacter sacchari</name>
    <dbReference type="NCBI Taxonomy" id="1448929"/>
    <lineage>
        <taxon>Bacteria</taxon>
        <taxon>Candidatus Fervidibacterota</taxon>
        <taxon>Candidatus Fervidibacter</taxon>
    </lineage>
</organism>
<dbReference type="RefSeq" id="WP_259095208.1">
    <property type="nucleotide sequence ID" value="NZ_CP130454.1"/>
</dbReference>
<dbReference type="Pfam" id="PF00248">
    <property type="entry name" value="Aldo_ket_red"/>
    <property type="match status" value="1"/>
</dbReference>
<gene>
    <name evidence="3" type="ORF">M2350_001484</name>
</gene>
<evidence type="ECO:0000313" key="3">
    <source>
        <dbReference type="EMBL" id="MCS3919084.1"/>
    </source>
</evidence>
<name>A0ABT2EMA8_9BACT</name>
<evidence type="ECO:0000259" key="2">
    <source>
        <dbReference type="Pfam" id="PF00248"/>
    </source>
</evidence>
<evidence type="ECO:0000313" key="4">
    <source>
        <dbReference type="Proteomes" id="UP001204798"/>
    </source>
</evidence>
<dbReference type="InterPro" id="IPR036812">
    <property type="entry name" value="NAD(P)_OxRdtase_dom_sf"/>
</dbReference>